<sequence>MFDAVAVSLIVMAITAAIGFPFWVGKNRPKKFDFVVDRYVYFLLAIFLALGIADAFYMIGQKTALPEKEMESLFFNGWGVIMTPAVIAFLFALRFFRKTVVEDQED</sequence>
<keyword evidence="1" id="KW-0472">Membrane</keyword>
<evidence type="ECO:0000256" key="1">
    <source>
        <dbReference type="SAM" id="Phobius"/>
    </source>
</evidence>
<evidence type="ECO:0000313" key="2">
    <source>
        <dbReference type="EMBL" id="MBL4917758.1"/>
    </source>
</evidence>
<proteinExistence type="predicted"/>
<protein>
    <submittedName>
        <fullName evidence="2">Uncharacterized protein</fullName>
    </submittedName>
</protein>
<comment type="caution">
    <text evidence="2">The sequence shown here is derived from an EMBL/GenBank/DDBJ whole genome shotgun (WGS) entry which is preliminary data.</text>
</comment>
<keyword evidence="3" id="KW-1185">Reference proteome</keyword>
<feature type="transmembrane region" description="Helical" evidence="1">
    <location>
        <begin position="72"/>
        <end position="93"/>
    </location>
</feature>
<name>A0A8K0VCM0_9RHOB</name>
<keyword evidence="1" id="KW-0812">Transmembrane</keyword>
<accession>A0A8K0VCM0</accession>
<feature type="transmembrane region" description="Helical" evidence="1">
    <location>
        <begin position="39"/>
        <end position="60"/>
    </location>
</feature>
<feature type="transmembrane region" description="Helical" evidence="1">
    <location>
        <begin position="6"/>
        <end position="24"/>
    </location>
</feature>
<dbReference type="EMBL" id="JAESVN010000004">
    <property type="protein sequence ID" value="MBL4917758.1"/>
    <property type="molecule type" value="Genomic_DNA"/>
</dbReference>
<reference evidence="2" key="1">
    <citation type="submission" date="2021-01" db="EMBL/GenBank/DDBJ databases">
        <title>Tabrizicola alba sp. nov. a motile alkaliphilic bacterium isolated from a soda lake.</title>
        <authorList>
            <person name="Szuroczki S."/>
            <person name="Abbaszade G."/>
            <person name="Schumann P."/>
            <person name="Toth E."/>
        </authorList>
    </citation>
    <scope>NUCLEOTIDE SEQUENCE</scope>
    <source>
        <strain evidence="2">DMG-N-6</strain>
    </source>
</reference>
<organism evidence="2 3">
    <name type="scientific">Szabonella alba</name>
    <dbReference type="NCBI Taxonomy" id="2804194"/>
    <lineage>
        <taxon>Bacteria</taxon>
        <taxon>Pseudomonadati</taxon>
        <taxon>Pseudomonadota</taxon>
        <taxon>Alphaproteobacteria</taxon>
        <taxon>Rhodobacterales</taxon>
        <taxon>Paracoccaceae</taxon>
        <taxon>Szabonella</taxon>
    </lineage>
</organism>
<dbReference type="RefSeq" id="WP_202688683.1">
    <property type="nucleotide sequence ID" value="NZ_JAESVN010000004.1"/>
</dbReference>
<gene>
    <name evidence="2" type="ORF">JL811_11050</name>
</gene>
<dbReference type="Proteomes" id="UP000648908">
    <property type="component" value="Unassembled WGS sequence"/>
</dbReference>
<dbReference type="AlphaFoldDB" id="A0A8K0VCM0"/>
<evidence type="ECO:0000313" key="3">
    <source>
        <dbReference type="Proteomes" id="UP000648908"/>
    </source>
</evidence>
<keyword evidence="1" id="KW-1133">Transmembrane helix</keyword>